<evidence type="ECO:0000256" key="4">
    <source>
        <dbReference type="ARBA" id="ARBA00008055"/>
    </source>
</evidence>
<dbReference type="PROSITE" id="PS00169">
    <property type="entry name" value="D_ALA_DEHYDRATASE"/>
    <property type="match status" value="1"/>
</dbReference>
<evidence type="ECO:0000256" key="15">
    <source>
        <dbReference type="ARBA" id="ARBA00025628"/>
    </source>
</evidence>
<dbReference type="Gene3D" id="2.60.34.10">
    <property type="entry name" value="Substrate Binding Domain Of DNAk, Chain A, domain 1"/>
    <property type="match status" value="1"/>
</dbReference>
<dbReference type="NCBIfam" id="NF001413">
    <property type="entry name" value="PRK00290.1"/>
    <property type="match status" value="1"/>
</dbReference>
<organism evidence="22">
    <name type="scientific">Papilio xuthus</name>
    <name type="common">Asian swallowtail butterfly</name>
    <dbReference type="NCBI Taxonomy" id="66420"/>
    <lineage>
        <taxon>Eukaryota</taxon>
        <taxon>Metazoa</taxon>
        <taxon>Ecdysozoa</taxon>
        <taxon>Arthropoda</taxon>
        <taxon>Hexapoda</taxon>
        <taxon>Insecta</taxon>
        <taxon>Pterygota</taxon>
        <taxon>Neoptera</taxon>
        <taxon>Endopterygota</taxon>
        <taxon>Lepidoptera</taxon>
        <taxon>Glossata</taxon>
        <taxon>Ditrysia</taxon>
        <taxon>Papilionoidea</taxon>
        <taxon>Papilionidae</taxon>
        <taxon>Papilioninae</taxon>
        <taxon>Papilio</taxon>
    </lineage>
</organism>
<dbReference type="GO" id="GO:0004655">
    <property type="term" value="F:porphobilinogen synthase activity"/>
    <property type="evidence" value="ECO:0007669"/>
    <property type="project" value="UniProtKB-EC"/>
</dbReference>
<feature type="region of interest" description="Disordered" evidence="21">
    <location>
        <begin position="939"/>
        <end position="961"/>
    </location>
</feature>
<dbReference type="PRINTS" id="PR00301">
    <property type="entry name" value="HEATSHOCK70"/>
</dbReference>
<keyword evidence="12" id="KW-0143">Chaperone</keyword>
<evidence type="ECO:0000256" key="19">
    <source>
        <dbReference type="ARBA" id="ARBA00054236"/>
    </source>
</evidence>
<evidence type="ECO:0000256" key="1">
    <source>
        <dbReference type="ARBA" id="ARBA00004319"/>
    </source>
</evidence>
<dbReference type="InterPro" id="IPR013785">
    <property type="entry name" value="Aldolase_TIM"/>
</dbReference>
<evidence type="ECO:0000256" key="13">
    <source>
        <dbReference type="ARBA" id="ARBA00023239"/>
    </source>
</evidence>
<keyword evidence="6" id="KW-0547">Nucleotide-binding</keyword>
<dbReference type="Gene3D" id="3.20.20.70">
    <property type="entry name" value="Aldolase class I"/>
    <property type="match status" value="1"/>
</dbReference>
<evidence type="ECO:0000256" key="8">
    <source>
        <dbReference type="ARBA" id="ARBA00022824"/>
    </source>
</evidence>
<dbReference type="FunFam" id="3.30.420.40:FF:000720">
    <property type="entry name" value="Endoplasmic reticulum chaperone BiP"/>
    <property type="match status" value="1"/>
</dbReference>
<keyword evidence="8" id="KW-0256">Endoplasmic reticulum</keyword>
<dbReference type="FunFam" id="2.60.34.10:FF:000014">
    <property type="entry name" value="Chaperone protein DnaK HSP70"/>
    <property type="match status" value="1"/>
</dbReference>
<dbReference type="FunFam" id="3.30.30.30:FF:000001">
    <property type="entry name" value="heat shock 70 kDa protein-like"/>
    <property type="match status" value="1"/>
</dbReference>
<comment type="catalytic activity">
    <reaction evidence="17 20">
        <text>2 5-aminolevulinate = porphobilinogen + 2 H2O + H(+)</text>
        <dbReference type="Rhea" id="RHEA:24064"/>
        <dbReference type="ChEBI" id="CHEBI:15377"/>
        <dbReference type="ChEBI" id="CHEBI:15378"/>
        <dbReference type="ChEBI" id="CHEBI:58126"/>
        <dbReference type="ChEBI" id="CHEBI:356416"/>
        <dbReference type="EC" id="4.2.1.24"/>
    </reaction>
</comment>
<dbReference type="FunFam" id="3.90.640.10:FF:000153">
    <property type="entry name" value="Endoplasmic reticulum chaperone BiP"/>
    <property type="match status" value="1"/>
</dbReference>
<evidence type="ECO:0000256" key="2">
    <source>
        <dbReference type="ARBA" id="ARBA00004694"/>
    </source>
</evidence>
<evidence type="ECO:0000256" key="14">
    <source>
        <dbReference type="ARBA" id="ARBA00023244"/>
    </source>
</evidence>
<evidence type="ECO:0000256" key="11">
    <source>
        <dbReference type="ARBA" id="ARBA00023133"/>
    </source>
</evidence>
<name>A0AAJ6Z7M2_PAPXU</name>
<comment type="subcellular location">
    <subcellularLocation>
        <location evidence="1">Endoplasmic reticulum lumen</location>
    </subcellularLocation>
</comment>
<evidence type="ECO:0000256" key="7">
    <source>
        <dbReference type="ARBA" id="ARBA00022801"/>
    </source>
</evidence>
<dbReference type="Proteomes" id="UP000694872">
    <property type="component" value="Unplaced"/>
</dbReference>
<evidence type="ECO:0000256" key="17">
    <source>
        <dbReference type="ARBA" id="ARBA00047651"/>
    </source>
</evidence>
<dbReference type="InterPro" id="IPR030656">
    <property type="entry name" value="ALAD_AS"/>
</dbReference>
<dbReference type="SUPFAM" id="SSF53067">
    <property type="entry name" value="Actin-like ATPase domain"/>
    <property type="match status" value="2"/>
</dbReference>
<dbReference type="AlphaFoldDB" id="A0AAJ6Z7M2"/>
<evidence type="ECO:0000256" key="20">
    <source>
        <dbReference type="RuleBase" id="RU000515"/>
    </source>
</evidence>
<proteinExistence type="inferred from homology"/>
<dbReference type="EC" id="4.2.1.24" evidence="20"/>
<comment type="catalytic activity">
    <reaction evidence="18">
        <text>ATP + H2O = ADP + phosphate + H(+)</text>
        <dbReference type="Rhea" id="RHEA:13065"/>
        <dbReference type="ChEBI" id="CHEBI:15377"/>
        <dbReference type="ChEBI" id="CHEBI:15378"/>
        <dbReference type="ChEBI" id="CHEBI:30616"/>
        <dbReference type="ChEBI" id="CHEBI:43474"/>
        <dbReference type="ChEBI" id="CHEBI:456216"/>
        <dbReference type="EC" id="3.6.4.10"/>
    </reaction>
</comment>
<dbReference type="KEGG" id="pxu:106117184"/>
<dbReference type="RefSeq" id="XP_013166797.1">
    <property type="nucleotide sequence ID" value="XM_013311343.1"/>
</dbReference>
<dbReference type="PANTHER" id="PTHR19375">
    <property type="entry name" value="HEAT SHOCK PROTEIN 70KDA"/>
    <property type="match status" value="1"/>
</dbReference>
<evidence type="ECO:0000256" key="21">
    <source>
        <dbReference type="SAM" id="MobiDB-lite"/>
    </source>
</evidence>
<keyword evidence="11" id="KW-0350">Heme biosynthesis</keyword>
<dbReference type="GO" id="GO:0005524">
    <property type="term" value="F:ATP binding"/>
    <property type="evidence" value="ECO:0007669"/>
    <property type="project" value="UniProtKB-KW"/>
</dbReference>
<dbReference type="PROSITE" id="PS00329">
    <property type="entry name" value="HSP70_2"/>
    <property type="match status" value="1"/>
</dbReference>
<accession>A0AAJ6Z7M2</accession>
<evidence type="ECO:0000256" key="9">
    <source>
        <dbReference type="ARBA" id="ARBA00022840"/>
    </source>
</evidence>
<gene>
    <name evidence="22" type="primary">LOC106117184</name>
</gene>
<evidence type="ECO:0000313" key="22">
    <source>
        <dbReference type="RefSeq" id="XP_013166797.1"/>
    </source>
</evidence>
<dbReference type="Pfam" id="PF00490">
    <property type="entry name" value="ALAD"/>
    <property type="match status" value="1"/>
</dbReference>
<reference evidence="22" key="1">
    <citation type="submission" date="2025-08" db="UniProtKB">
        <authorList>
            <consortium name="RefSeq"/>
        </authorList>
    </citation>
    <scope>IDENTIFICATION</scope>
</reference>
<comment type="function">
    <text evidence="19">Endoplasmic reticulum chaperone that plays a key role in protein folding and quality control in the endoplasmic reticulum lumen. Involved in the correct folding of proteins and degradation of misfolded proteins. Acts as a key repressor of the unfolded protein response (UPR).</text>
</comment>
<dbReference type="InterPro" id="IPR029047">
    <property type="entry name" value="HSP70_peptide-bd_sf"/>
</dbReference>
<keyword evidence="10 22" id="KW-0346">Stress response</keyword>
<dbReference type="GeneID" id="106117184"/>
<dbReference type="FunFam" id="3.30.420.40:FF:000172">
    <property type="entry name" value="Heat shock 70 kDa protein"/>
    <property type="match status" value="1"/>
</dbReference>
<keyword evidence="13 20" id="KW-0456">Lyase</keyword>
<dbReference type="SUPFAM" id="SSF100920">
    <property type="entry name" value="Heat shock protein 70kD (HSP70), peptide-binding domain"/>
    <property type="match status" value="1"/>
</dbReference>
<dbReference type="InterPro" id="IPR013126">
    <property type="entry name" value="Hsp_70_fam"/>
</dbReference>
<keyword evidence="7" id="KW-0378">Hydrolase</keyword>
<dbReference type="InterPro" id="IPR042050">
    <property type="entry name" value="BIP_NBD"/>
</dbReference>
<dbReference type="SUPFAM" id="SSF51569">
    <property type="entry name" value="Aldolase"/>
    <property type="match status" value="1"/>
</dbReference>
<dbReference type="CTD" id="32133"/>
<dbReference type="CDD" id="cd10241">
    <property type="entry name" value="ASKHA_NBD_HSP70_BiP"/>
    <property type="match status" value="1"/>
</dbReference>
<protein>
    <recommendedName>
        <fullName evidence="20">Delta-aminolevulinic acid dehydratase</fullName>
        <ecNumber evidence="20">4.2.1.24</ecNumber>
    </recommendedName>
</protein>
<evidence type="ECO:0000256" key="6">
    <source>
        <dbReference type="ARBA" id="ARBA00022741"/>
    </source>
</evidence>
<dbReference type="InterPro" id="IPR018181">
    <property type="entry name" value="Heat_shock_70_CS"/>
</dbReference>
<comment type="subunit">
    <text evidence="16">Homooctamer; active form. Homohexamer; low activity form.</text>
</comment>
<dbReference type="Gene3D" id="1.20.1270.10">
    <property type="match status" value="1"/>
</dbReference>
<dbReference type="GO" id="GO:0016787">
    <property type="term" value="F:hydrolase activity"/>
    <property type="evidence" value="ECO:0007669"/>
    <property type="project" value="UniProtKB-KW"/>
</dbReference>
<dbReference type="Gene3D" id="3.30.420.40">
    <property type="match status" value="2"/>
</dbReference>
<dbReference type="GO" id="GO:0005788">
    <property type="term" value="C:endoplasmic reticulum lumen"/>
    <property type="evidence" value="ECO:0007669"/>
    <property type="project" value="UniProtKB-SubCell"/>
</dbReference>
<evidence type="ECO:0000256" key="18">
    <source>
        <dbReference type="ARBA" id="ARBA00048056"/>
    </source>
</evidence>
<dbReference type="FunFam" id="1.20.1270.10:FF:000029">
    <property type="entry name" value="Heat shock 70 kDa protein cognate"/>
    <property type="match status" value="1"/>
</dbReference>
<evidence type="ECO:0000256" key="16">
    <source>
        <dbReference type="ARBA" id="ARBA00025861"/>
    </source>
</evidence>
<comment type="similarity">
    <text evidence="4">Belongs to the ALAD family.</text>
</comment>
<evidence type="ECO:0000256" key="5">
    <source>
        <dbReference type="ARBA" id="ARBA00022729"/>
    </source>
</evidence>
<sequence>MENLFLAPEHVLQGGYFQETLRKLQEPNTSIEPHNLMYPVFLLENEDGFQSVSSMPNVYRYGINKLIPALKELVEKGLKSILIFGVVETLDKDATGSNADSPQNPVVKALPKLRAALPQLLLAADVCLCPYTSHGHCGILTDNGAIDHADSVKRIAEVALAYAKAGAHIVAPSDMMDNRIKGIKDALVANRLQNQVSVLSYSCKFASSMYGPFRDTMKSSPMAGDRKCYQLPPGSAGLALRAACRDVAEGADFLMVKPGLPYLDIVRQTKDKFPHHPLFIYQVSGEYAMICRSGDDREVETILMETLTCMRRAVCAVALVCAEDKKEKDKDIGTVIGIDLGTTYSCVGVYKNGRVEIIANDQGNRITPSYVAFTADGERLIGDAAKNQLTTNPENTVFDAKRLIGREWTDSTVQHDVKFFPFKVVEKNSKPHVSVMTAQGDKIFAPEEISAMVLTKMKETAEAYLGKKVTHAVVTVPAYFNDAQRQATKDAGVIAGLNVMRIINEPTAAAIAYGLDKKEGEKNVLVFDLGGGTFDVSLLTIDNGVFEVVATNGDTHLGGEDFDQRVMEHFIKLYKKKKGKDIRKDNRAVQKLRREVEKAKRALSSGHQVKIEIESFFEGEDFSETLTRAKFEELNMDLFRSTLKPVQKVLEDADMNKKDVDEIVLVGGSTRIPKVQQLVKEFFNGKEPSRGINPDEAVAYGAAVQAGVLSGEQDTDAIVLLDVNPLTMGIETVGGVMTKLIPRNTVIPTKKSQIFSTASDNQHTVTIQVYEGERPMTKDNHLLGKFDLTGIPPAPRGIPQIEVTFEIDANGILQVSAEDKGTGNREKIVITNDQNRLTPEDIERMIKDAEKFADDDKKLKERVESRNELESYAYSIKNQLQDKEKLGAKVSDDDKAKMEEAIDAAIKWLEDNQDTDAEEYKKQKKSLEDVVQPIIAKLYQGQGGVPPPGAGGEDEDFKDEL</sequence>
<dbReference type="GO" id="GO:0006783">
    <property type="term" value="P:heme biosynthetic process"/>
    <property type="evidence" value="ECO:0007669"/>
    <property type="project" value="UniProtKB-KW"/>
</dbReference>
<evidence type="ECO:0000256" key="3">
    <source>
        <dbReference type="ARBA" id="ARBA00007381"/>
    </source>
</evidence>
<dbReference type="InterPro" id="IPR029048">
    <property type="entry name" value="HSP70_C_sf"/>
</dbReference>
<dbReference type="PROSITE" id="PS00297">
    <property type="entry name" value="HSP70_1"/>
    <property type="match status" value="1"/>
</dbReference>
<comment type="function">
    <text evidence="15">Catalyzes an early step in the biosynthesis of tetrapyrroles. Binds two molecules of 5-aminolevulinate per subunit, each at a distinct site, and catalyzes their condensation to form porphobilinogen.</text>
</comment>
<dbReference type="SMART" id="SM01004">
    <property type="entry name" value="ALAD"/>
    <property type="match status" value="1"/>
</dbReference>
<dbReference type="GO" id="GO:0046872">
    <property type="term" value="F:metal ion binding"/>
    <property type="evidence" value="ECO:0007669"/>
    <property type="project" value="InterPro"/>
</dbReference>
<evidence type="ECO:0000256" key="12">
    <source>
        <dbReference type="ARBA" id="ARBA00023186"/>
    </source>
</evidence>
<dbReference type="InterPro" id="IPR043129">
    <property type="entry name" value="ATPase_NBD"/>
</dbReference>
<dbReference type="Pfam" id="PF00012">
    <property type="entry name" value="HSP70"/>
    <property type="match status" value="1"/>
</dbReference>
<evidence type="ECO:0000256" key="10">
    <source>
        <dbReference type="ARBA" id="ARBA00023016"/>
    </source>
</evidence>
<feature type="compositionally biased region" description="Acidic residues" evidence="21">
    <location>
        <begin position="952"/>
        <end position="961"/>
    </location>
</feature>
<dbReference type="GO" id="GO:0034976">
    <property type="term" value="P:response to endoplasmic reticulum stress"/>
    <property type="evidence" value="ECO:0007669"/>
    <property type="project" value="UniProtKB-ARBA"/>
</dbReference>
<dbReference type="GO" id="GO:0140662">
    <property type="term" value="F:ATP-dependent protein folding chaperone"/>
    <property type="evidence" value="ECO:0007669"/>
    <property type="project" value="InterPro"/>
</dbReference>
<dbReference type="SUPFAM" id="SSF100934">
    <property type="entry name" value="Heat shock protein 70kD (HSP70), C-terminal subdomain"/>
    <property type="match status" value="1"/>
</dbReference>
<dbReference type="PROSITE" id="PS01036">
    <property type="entry name" value="HSP70_3"/>
    <property type="match status" value="1"/>
</dbReference>
<comment type="pathway">
    <text evidence="2">Porphyrin-containing compound metabolism; protoporphyrin-IX biosynthesis; coproporphyrinogen-III from 5-aminolevulinate: step 1/4.</text>
</comment>
<dbReference type="NCBIfam" id="NF006762">
    <property type="entry name" value="PRK09283.1"/>
    <property type="match status" value="1"/>
</dbReference>
<dbReference type="Gene3D" id="3.90.640.10">
    <property type="entry name" value="Actin, Chain A, domain 4"/>
    <property type="match status" value="1"/>
</dbReference>
<keyword evidence="9" id="KW-0067">ATP-binding</keyword>
<dbReference type="InterPro" id="IPR001731">
    <property type="entry name" value="ALAD"/>
</dbReference>
<comment type="similarity">
    <text evidence="3">Belongs to the heat shock protein 70 family.</text>
</comment>
<keyword evidence="5" id="KW-0732">Signal</keyword>
<keyword evidence="14 20" id="KW-0627">Porphyrin biosynthesis</keyword>